<dbReference type="GO" id="GO:0016485">
    <property type="term" value="P:protein processing"/>
    <property type="evidence" value="ECO:0007669"/>
    <property type="project" value="TreeGrafter"/>
</dbReference>
<dbReference type="Pfam" id="PF05649">
    <property type="entry name" value="Peptidase_M13_N"/>
    <property type="match status" value="1"/>
</dbReference>
<evidence type="ECO:0000259" key="9">
    <source>
        <dbReference type="Pfam" id="PF05649"/>
    </source>
</evidence>
<dbReference type="InterPro" id="IPR024079">
    <property type="entry name" value="MetalloPept_cat_dom_sf"/>
</dbReference>
<keyword evidence="5 10" id="KW-0378">Hydrolase</keyword>
<keyword evidence="7" id="KW-0482">Metalloprotease</keyword>
<reference evidence="10" key="1">
    <citation type="submission" date="2019-01" db="EMBL/GenBank/DDBJ databases">
        <authorList>
            <consortium name="Pathogen Informatics"/>
        </authorList>
    </citation>
    <scope>NUCLEOTIDE SEQUENCE [LARGE SCALE GENOMIC DNA]</scope>
    <source>
        <strain evidence="10">NCTC10113</strain>
    </source>
</reference>
<dbReference type="PROSITE" id="PS51885">
    <property type="entry name" value="NEPRILYSIN"/>
    <property type="match status" value="1"/>
</dbReference>
<protein>
    <submittedName>
        <fullName evidence="10">Neutral endopeptidase</fullName>
        <ecNumber evidence="10">3.4.24.-</ecNumber>
    </submittedName>
</protein>
<dbReference type="EMBL" id="LR214939">
    <property type="protein sequence ID" value="VEU56431.1"/>
    <property type="molecule type" value="Genomic_DNA"/>
</dbReference>
<dbReference type="PANTHER" id="PTHR11733">
    <property type="entry name" value="ZINC METALLOPROTEASE FAMILY M13 NEPRILYSIN-RELATED"/>
    <property type="match status" value="1"/>
</dbReference>
<evidence type="ECO:0000256" key="3">
    <source>
        <dbReference type="ARBA" id="ARBA00022670"/>
    </source>
</evidence>
<evidence type="ECO:0000256" key="6">
    <source>
        <dbReference type="ARBA" id="ARBA00022833"/>
    </source>
</evidence>
<dbReference type="PANTHER" id="PTHR11733:SF167">
    <property type="entry name" value="FI17812P1-RELATED"/>
    <property type="match status" value="1"/>
</dbReference>
<dbReference type="EC" id="3.4.24.-" evidence="10"/>
<comment type="similarity">
    <text evidence="2">Belongs to the peptidase M13 family.</text>
</comment>
<sequence length="636" mass="74392">MNKELLKKDFYEAINGEWLAKNEIPDHLSGWGSFYELDENIRKLRSSLFHKWLDDQSDIKDNPILKEMIKYFALVKDWNSREANGMKPLKSLIDKIRGFKSWKDIEENYKKLQYLHFYVPLNFFIMDDFKDSTKQILWLQYPDIILPSKNHYVDKEKSKELLTVWRNAAEKLLNKTFPNQKEYVTKLLDDTLKFDALLAKYVLTPEEEAIYPNLYNLFSTSEIQKHCKVFDIKKIANNLTNNKVENISVVSKVFLENINTLYNDETFDQFKSALIVKTILQCSSYLDDESRLIGSEYSNYLRGLKKPIDRNKFEIESVAKFFSVPFGLYYGKTYLGEKGKKDVEKMVNNMVKIYQNKLANNNWLSEETKKYAIKKLNKMGIHIGYPNKIKPFFSKYKVEKYNEFDKLLLNSLNYIYLASEFKYNEYLKPTDKEYWEMPADMVNAYYSPNQNHIVFPAAILAKPFYSLSSLTSENYGGIGTVIAHEISHAFDNNGANFDENGNLVNWWTEEDKKNFDIKTQEMIALFDGVETPVGKCNGKLTVSENIADAGGVSCALEAAKLEKDYDGQKFFINFATIWRIKYRPQLAEMLLKIDVHAPAKLRANIQTKNSDEFYKAFDIEPSDEMYLDPNKRVKIW</sequence>
<dbReference type="Pfam" id="PF01431">
    <property type="entry name" value="Peptidase_M13"/>
    <property type="match status" value="1"/>
</dbReference>
<dbReference type="InterPro" id="IPR000718">
    <property type="entry name" value="Peptidase_M13"/>
</dbReference>
<name>A0A448ZYT2_METSV</name>
<dbReference type="GO" id="GO:0005886">
    <property type="term" value="C:plasma membrane"/>
    <property type="evidence" value="ECO:0007669"/>
    <property type="project" value="TreeGrafter"/>
</dbReference>
<keyword evidence="4" id="KW-0479">Metal-binding</keyword>
<keyword evidence="3" id="KW-0645">Protease</keyword>
<dbReference type="InterPro" id="IPR042089">
    <property type="entry name" value="Peptidase_M13_dom_2"/>
</dbReference>
<proteinExistence type="inferred from homology"/>
<geneLocation type="plasmid" evidence="10">
    <name>2</name>
</geneLocation>
<dbReference type="Gene3D" id="3.40.390.10">
    <property type="entry name" value="Collagenase (Catalytic Domain)"/>
    <property type="match status" value="1"/>
</dbReference>
<gene>
    <name evidence="10" type="primary">pepO_2</name>
    <name evidence="10" type="ORF">NCTC10113_01340</name>
</gene>
<evidence type="ECO:0000256" key="7">
    <source>
        <dbReference type="ARBA" id="ARBA00023049"/>
    </source>
</evidence>
<evidence type="ECO:0000256" key="1">
    <source>
        <dbReference type="ARBA" id="ARBA00001947"/>
    </source>
</evidence>
<dbReference type="GO" id="GO:0046872">
    <property type="term" value="F:metal ion binding"/>
    <property type="evidence" value="ECO:0007669"/>
    <property type="project" value="UniProtKB-KW"/>
</dbReference>
<dbReference type="Gene3D" id="1.10.1380.10">
    <property type="entry name" value="Neutral endopeptidase , domain2"/>
    <property type="match status" value="1"/>
</dbReference>
<evidence type="ECO:0000313" key="10">
    <source>
        <dbReference type="EMBL" id="VEU56431.1"/>
    </source>
</evidence>
<evidence type="ECO:0000256" key="2">
    <source>
        <dbReference type="ARBA" id="ARBA00007357"/>
    </source>
</evidence>
<dbReference type="AlphaFoldDB" id="A0A448ZYT2"/>
<dbReference type="InterPro" id="IPR008753">
    <property type="entry name" value="Peptidase_M13_N"/>
</dbReference>
<dbReference type="GO" id="GO:0004222">
    <property type="term" value="F:metalloendopeptidase activity"/>
    <property type="evidence" value="ECO:0007669"/>
    <property type="project" value="InterPro"/>
</dbReference>
<evidence type="ECO:0000259" key="8">
    <source>
        <dbReference type="Pfam" id="PF01431"/>
    </source>
</evidence>
<feature type="domain" description="Peptidase M13 C-terminal" evidence="8">
    <location>
        <begin position="443"/>
        <end position="633"/>
    </location>
</feature>
<organism evidence="10">
    <name type="scientific">Metamycoplasma salivarium</name>
    <name type="common">Mycoplasma salivarium</name>
    <dbReference type="NCBI Taxonomy" id="2124"/>
    <lineage>
        <taxon>Bacteria</taxon>
        <taxon>Bacillati</taxon>
        <taxon>Mycoplasmatota</taxon>
        <taxon>Mycoplasmoidales</taxon>
        <taxon>Metamycoplasmataceae</taxon>
        <taxon>Metamycoplasma</taxon>
    </lineage>
</organism>
<evidence type="ECO:0000256" key="4">
    <source>
        <dbReference type="ARBA" id="ARBA00022723"/>
    </source>
</evidence>
<keyword evidence="10" id="KW-0614">Plasmid</keyword>
<accession>A0A448ZYT2</accession>
<dbReference type="InterPro" id="IPR018497">
    <property type="entry name" value="Peptidase_M13_C"/>
</dbReference>
<evidence type="ECO:0000256" key="5">
    <source>
        <dbReference type="ARBA" id="ARBA00022801"/>
    </source>
</evidence>
<comment type="cofactor">
    <cofactor evidence="1">
        <name>Zn(2+)</name>
        <dbReference type="ChEBI" id="CHEBI:29105"/>
    </cofactor>
</comment>
<dbReference type="PRINTS" id="PR00786">
    <property type="entry name" value="NEPRILYSIN"/>
</dbReference>
<dbReference type="SUPFAM" id="SSF55486">
    <property type="entry name" value="Metalloproteases ('zincins'), catalytic domain"/>
    <property type="match status" value="1"/>
</dbReference>
<dbReference type="RefSeq" id="WP_024544201.1">
    <property type="nucleotide sequence ID" value="NZ_BPLW01000001.1"/>
</dbReference>
<feature type="domain" description="Peptidase M13 N-terminal" evidence="9">
    <location>
        <begin position="8"/>
        <end position="386"/>
    </location>
</feature>
<dbReference type="CDD" id="cd08662">
    <property type="entry name" value="M13"/>
    <property type="match status" value="1"/>
</dbReference>
<keyword evidence="6" id="KW-0862">Zinc</keyword>